<accession>A0A5C6FPB0</accession>
<dbReference type="AlphaFoldDB" id="A0A5C6FPB0"/>
<dbReference type="EMBL" id="SJPZ01000002">
    <property type="protein sequence ID" value="TWU62346.1"/>
    <property type="molecule type" value="Genomic_DNA"/>
</dbReference>
<feature type="region of interest" description="Disordered" evidence="1">
    <location>
        <begin position="1"/>
        <end position="49"/>
    </location>
</feature>
<protein>
    <submittedName>
        <fullName evidence="2">Uncharacterized protein</fullName>
    </submittedName>
</protein>
<organism evidence="2 3">
    <name type="scientific">Crateriforma conspicua</name>
    <dbReference type="NCBI Taxonomy" id="2527996"/>
    <lineage>
        <taxon>Bacteria</taxon>
        <taxon>Pseudomonadati</taxon>
        <taxon>Planctomycetota</taxon>
        <taxon>Planctomycetia</taxon>
        <taxon>Planctomycetales</taxon>
        <taxon>Planctomycetaceae</taxon>
        <taxon>Crateriforma</taxon>
    </lineage>
</organism>
<evidence type="ECO:0000256" key="1">
    <source>
        <dbReference type="SAM" id="MobiDB-lite"/>
    </source>
</evidence>
<gene>
    <name evidence="2" type="ORF">V7x_40750</name>
</gene>
<evidence type="ECO:0000313" key="2">
    <source>
        <dbReference type="EMBL" id="TWU62346.1"/>
    </source>
</evidence>
<name>A0A5C6FPB0_9PLAN</name>
<reference evidence="2 3" key="1">
    <citation type="submission" date="2019-02" db="EMBL/GenBank/DDBJ databases">
        <title>Deep-cultivation of Planctomycetes and their phenomic and genomic characterization uncovers novel biology.</title>
        <authorList>
            <person name="Wiegand S."/>
            <person name="Jogler M."/>
            <person name="Boedeker C."/>
            <person name="Pinto D."/>
            <person name="Vollmers J."/>
            <person name="Rivas-Marin E."/>
            <person name="Kohn T."/>
            <person name="Peeters S.H."/>
            <person name="Heuer A."/>
            <person name="Rast P."/>
            <person name="Oberbeckmann S."/>
            <person name="Bunk B."/>
            <person name="Jeske O."/>
            <person name="Meyerdierks A."/>
            <person name="Storesund J.E."/>
            <person name="Kallscheuer N."/>
            <person name="Luecker S."/>
            <person name="Lage O.M."/>
            <person name="Pohl T."/>
            <person name="Merkel B.J."/>
            <person name="Hornburger P."/>
            <person name="Mueller R.-W."/>
            <person name="Bruemmer F."/>
            <person name="Labrenz M."/>
            <person name="Spormann A.M."/>
            <person name="Op Den Camp H."/>
            <person name="Overmann J."/>
            <person name="Amann R."/>
            <person name="Jetten M.S.M."/>
            <person name="Mascher T."/>
            <person name="Medema M.H."/>
            <person name="Devos D.P."/>
            <person name="Kaster A.-K."/>
            <person name="Ovreas L."/>
            <person name="Rohde M."/>
            <person name="Galperin M.Y."/>
            <person name="Jogler C."/>
        </authorList>
    </citation>
    <scope>NUCLEOTIDE SEQUENCE [LARGE SCALE GENOMIC DNA]</scope>
    <source>
        <strain evidence="2 3">V7</strain>
    </source>
</reference>
<evidence type="ECO:0000313" key="3">
    <source>
        <dbReference type="Proteomes" id="UP000316476"/>
    </source>
</evidence>
<sequence>MNPERSDQKRTESIQDEERKPDGDSVGSTDQGDSMSEEQRKLREAYLQQQRRMRCPGCGEVDEVF</sequence>
<dbReference type="Proteomes" id="UP000316476">
    <property type="component" value="Unassembled WGS sequence"/>
</dbReference>
<proteinExistence type="predicted"/>
<feature type="compositionally biased region" description="Basic and acidic residues" evidence="1">
    <location>
        <begin position="1"/>
        <end position="23"/>
    </location>
</feature>
<comment type="caution">
    <text evidence="2">The sequence shown here is derived from an EMBL/GenBank/DDBJ whole genome shotgun (WGS) entry which is preliminary data.</text>
</comment>